<dbReference type="RefSeq" id="WP_075652310.1">
    <property type="nucleotide sequence ID" value="NZ_AP019657.1"/>
</dbReference>
<sequence>MSLKRQIEELNEQIGYYHNSANLEDQMSALKTISTRIANPSSRIEEEAKKLECLKLIDGVDLYCEGGELSLETARERYVAFKSLWGAIEAQSLADEANTLYEMTQAVSTTASLFSENHQVIWQEWAKEQKSLANVNDVILEQQKSVHRNVDLYKKYIDRKRDFDSQMDGFTFDQGQLARIQQFAKQCAELKSQMNTEALPEGVKKLFDALNNAGAVALVSMLTPEVMDWLEKNNKLDTLMVKQR</sequence>
<gene>
    <name evidence="1" type="ORF">BIY21_18920</name>
</gene>
<evidence type="ECO:0000313" key="1">
    <source>
        <dbReference type="EMBL" id="OLQ85655.1"/>
    </source>
</evidence>
<reference evidence="1 2" key="1">
    <citation type="submission" date="2016-09" db="EMBL/GenBank/DDBJ databases">
        <title>Genomic Taxonomy of the Vibrionaceae.</title>
        <authorList>
            <person name="Gonzalez-Castillo A."/>
            <person name="Gomez-Gil B."/>
            <person name="Enciso-Ibarra K."/>
        </authorList>
    </citation>
    <scope>NUCLEOTIDE SEQUENCE [LARGE SCALE GENOMIC DNA]</scope>
    <source>
        <strain evidence="1 2">CAIM 1731</strain>
    </source>
</reference>
<name>A0ABX3F8Q1_9VIBR</name>
<dbReference type="Proteomes" id="UP000186206">
    <property type="component" value="Unassembled WGS sequence"/>
</dbReference>
<comment type="caution">
    <text evidence="1">The sequence shown here is derived from an EMBL/GenBank/DDBJ whole genome shotgun (WGS) entry which is preliminary data.</text>
</comment>
<keyword evidence="2" id="KW-1185">Reference proteome</keyword>
<evidence type="ECO:0000313" key="2">
    <source>
        <dbReference type="Proteomes" id="UP000186206"/>
    </source>
</evidence>
<protein>
    <submittedName>
        <fullName evidence="1">Uncharacterized protein</fullName>
    </submittedName>
</protein>
<dbReference type="EMBL" id="MJMI01000141">
    <property type="protein sequence ID" value="OLQ85655.1"/>
    <property type="molecule type" value="Genomic_DNA"/>
</dbReference>
<proteinExistence type="predicted"/>
<organism evidence="1 2">
    <name type="scientific">Vibrio ponticus</name>
    <dbReference type="NCBI Taxonomy" id="265668"/>
    <lineage>
        <taxon>Bacteria</taxon>
        <taxon>Pseudomonadati</taxon>
        <taxon>Pseudomonadota</taxon>
        <taxon>Gammaproteobacteria</taxon>
        <taxon>Vibrionales</taxon>
        <taxon>Vibrionaceae</taxon>
        <taxon>Vibrio</taxon>
    </lineage>
</organism>
<dbReference type="NCBIfam" id="NF041066">
    <property type="entry name" value="DpdI"/>
    <property type="match status" value="1"/>
</dbReference>
<accession>A0ABX3F8Q1</accession>